<dbReference type="SUPFAM" id="SSF55729">
    <property type="entry name" value="Acyl-CoA N-acyltransferases (Nat)"/>
    <property type="match status" value="1"/>
</dbReference>
<dbReference type="EMBL" id="KN880513">
    <property type="protein sequence ID" value="KIY67963.1"/>
    <property type="molecule type" value="Genomic_DNA"/>
</dbReference>
<keyword evidence="2" id="KW-0012">Acyltransferase</keyword>
<sequence>MTVTIRPATEHDAPSLSRICLLTAEAGKSAEALHDYGELPGLVFSVPYVKLPTTWGFVLEDTQSKTVVGYVVGSTDTRAYEKYAAEHWWPALAQQYPVERMSKPADVRYAKLLGNMFTGSEEAIALSSAHLHINILPEYQRKGWGRKLIQVAARHLEREQNEAIRGKVWLGMDSRNTEAKAFYSKLGFRDIEGPGATMVINLDDI</sequence>
<name>A0A0D7BBR8_9AGAR</name>
<dbReference type="PANTHER" id="PTHR13170">
    <property type="entry name" value="O-GLCNACASE"/>
    <property type="match status" value="1"/>
</dbReference>
<evidence type="ECO:0000313" key="2">
    <source>
        <dbReference type="EMBL" id="KIY67963.1"/>
    </source>
</evidence>
<evidence type="ECO:0000259" key="1">
    <source>
        <dbReference type="PROSITE" id="PS51186"/>
    </source>
</evidence>
<dbReference type="InterPro" id="IPR016181">
    <property type="entry name" value="Acyl_CoA_acyltransferase"/>
</dbReference>
<proteinExistence type="predicted"/>
<dbReference type="Pfam" id="PF13508">
    <property type="entry name" value="Acetyltransf_7"/>
    <property type="match status" value="1"/>
</dbReference>
<protein>
    <submittedName>
        <fullName evidence="2">Acyl-CoA N-acyltransferase</fullName>
    </submittedName>
</protein>
<gene>
    <name evidence="2" type="ORF">CYLTODRAFT_396212</name>
</gene>
<dbReference type="CDD" id="cd04301">
    <property type="entry name" value="NAT_SF"/>
    <property type="match status" value="1"/>
</dbReference>
<keyword evidence="3" id="KW-1185">Reference proteome</keyword>
<dbReference type="Proteomes" id="UP000054007">
    <property type="component" value="Unassembled WGS sequence"/>
</dbReference>
<dbReference type="STRING" id="1314674.A0A0D7BBR8"/>
<dbReference type="OrthoDB" id="9975416at2759"/>
<dbReference type="PROSITE" id="PS51186">
    <property type="entry name" value="GNAT"/>
    <property type="match status" value="1"/>
</dbReference>
<dbReference type="AlphaFoldDB" id="A0A0D7BBR8"/>
<evidence type="ECO:0000313" key="3">
    <source>
        <dbReference type="Proteomes" id="UP000054007"/>
    </source>
</evidence>
<reference evidence="2 3" key="1">
    <citation type="journal article" date="2015" name="Fungal Genet. Biol.">
        <title>Evolution of novel wood decay mechanisms in Agaricales revealed by the genome sequences of Fistulina hepatica and Cylindrobasidium torrendii.</title>
        <authorList>
            <person name="Floudas D."/>
            <person name="Held B.W."/>
            <person name="Riley R."/>
            <person name="Nagy L.G."/>
            <person name="Koehler G."/>
            <person name="Ransdell A.S."/>
            <person name="Younus H."/>
            <person name="Chow J."/>
            <person name="Chiniquy J."/>
            <person name="Lipzen A."/>
            <person name="Tritt A."/>
            <person name="Sun H."/>
            <person name="Haridas S."/>
            <person name="LaButti K."/>
            <person name="Ohm R.A."/>
            <person name="Kues U."/>
            <person name="Blanchette R.A."/>
            <person name="Grigoriev I.V."/>
            <person name="Minto R.E."/>
            <person name="Hibbett D.S."/>
        </authorList>
    </citation>
    <scope>NUCLEOTIDE SEQUENCE [LARGE SCALE GENOMIC DNA]</scope>
    <source>
        <strain evidence="2 3">FP15055 ss-10</strain>
    </source>
</reference>
<dbReference type="Gene3D" id="3.40.630.30">
    <property type="match status" value="1"/>
</dbReference>
<feature type="domain" description="N-acetyltransferase" evidence="1">
    <location>
        <begin position="3"/>
        <end position="203"/>
    </location>
</feature>
<keyword evidence="2" id="KW-0808">Transferase</keyword>
<dbReference type="GO" id="GO:0016747">
    <property type="term" value="F:acyltransferase activity, transferring groups other than amino-acyl groups"/>
    <property type="evidence" value="ECO:0007669"/>
    <property type="project" value="InterPro"/>
</dbReference>
<organism evidence="2 3">
    <name type="scientific">Cylindrobasidium torrendii FP15055 ss-10</name>
    <dbReference type="NCBI Taxonomy" id="1314674"/>
    <lineage>
        <taxon>Eukaryota</taxon>
        <taxon>Fungi</taxon>
        <taxon>Dikarya</taxon>
        <taxon>Basidiomycota</taxon>
        <taxon>Agaricomycotina</taxon>
        <taxon>Agaricomycetes</taxon>
        <taxon>Agaricomycetidae</taxon>
        <taxon>Agaricales</taxon>
        <taxon>Marasmiineae</taxon>
        <taxon>Physalacriaceae</taxon>
        <taxon>Cylindrobasidium</taxon>
    </lineage>
</organism>
<dbReference type="InterPro" id="IPR051822">
    <property type="entry name" value="Glycosyl_Hydrolase_84"/>
</dbReference>
<accession>A0A0D7BBR8</accession>
<dbReference type="PANTHER" id="PTHR13170:SF16">
    <property type="entry name" value="PROTEIN O-GLCNACASE"/>
    <property type="match status" value="1"/>
</dbReference>
<dbReference type="InterPro" id="IPR000182">
    <property type="entry name" value="GNAT_dom"/>
</dbReference>